<dbReference type="EMBL" id="UINC01017140">
    <property type="protein sequence ID" value="SVA70782.1"/>
    <property type="molecule type" value="Genomic_DNA"/>
</dbReference>
<dbReference type="InterPro" id="IPR046150">
    <property type="entry name" value="DUF6152"/>
</dbReference>
<dbReference type="Pfam" id="PF19649">
    <property type="entry name" value="DUF6152"/>
    <property type="match status" value="1"/>
</dbReference>
<sequence>MNRLYGMKIGMLLGLLSVPSINFAHHAWASVFDMSTVTEFQGEITRLMWRNPHVRFTIKTAEGMLLDIETNSLSILRRMDVTPDLLAEGDLVSVAGNLARNGDNEMWINNILLSDGRELVTRPGIAPHWSGEHLGSGEYWLAGADGNADSSTEDLGLFRVWSTRFNGPGRYMFLDKYPFTEIAEATVRAFNPLLERPLAECAPKGMPWIMQQPYPVEFTRDQDKIFFHIEEYDLVRTIHMNRTTNENASHSLLGYSVGRWEDEDLVVSTRSVDWPYFNATGIPQSREAAYIERFSLTNDGNELNYTITVTDPINFTEPVTLNKQWVWKPGETVEPYECTNY</sequence>
<accession>A0A381Y253</accession>
<reference evidence="1" key="1">
    <citation type="submission" date="2018-05" db="EMBL/GenBank/DDBJ databases">
        <authorList>
            <person name="Lanie J.A."/>
            <person name="Ng W.-L."/>
            <person name="Kazmierczak K.M."/>
            <person name="Andrzejewski T.M."/>
            <person name="Davidsen T.M."/>
            <person name="Wayne K.J."/>
            <person name="Tettelin H."/>
            <person name="Glass J.I."/>
            <person name="Rusch D."/>
            <person name="Podicherti R."/>
            <person name="Tsui H.-C.T."/>
            <person name="Winkler M.E."/>
        </authorList>
    </citation>
    <scope>NUCLEOTIDE SEQUENCE</scope>
</reference>
<name>A0A381Y253_9ZZZZ</name>
<proteinExistence type="predicted"/>
<gene>
    <name evidence="1" type="ORF">METZ01_LOCUS123636</name>
</gene>
<organism evidence="1">
    <name type="scientific">marine metagenome</name>
    <dbReference type="NCBI Taxonomy" id="408172"/>
    <lineage>
        <taxon>unclassified sequences</taxon>
        <taxon>metagenomes</taxon>
        <taxon>ecological metagenomes</taxon>
    </lineage>
</organism>
<evidence type="ECO:0000313" key="1">
    <source>
        <dbReference type="EMBL" id="SVA70782.1"/>
    </source>
</evidence>
<protein>
    <submittedName>
        <fullName evidence="1">Uncharacterized protein</fullName>
    </submittedName>
</protein>
<dbReference type="AlphaFoldDB" id="A0A381Y253"/>